<gene>
    <name evidence="3" type="ORF">GGX14DRAFT_441610</name>
</gene>
<feature type="non-terminal residue" evidence="3">
    <location>
        <position position="198"/>
    </location>
</feature>
<evidence type="ECO:0000256" key="2">
    <source>
        <dbReference type="SAM" id="SignalP"/>
    </source>
</evidence>
<evidence type="ECO:0000313" key="4">
    <source>
        <dbReference type="Proteomes" id="UP001219525"/>
    </source>
</evidence>
<feature type="chain" id="PRO_5042062336" evidence="2">
    <location>
        <begin position="21"/>
        <end position="198"/>
    </location>
</feature>
<keyword evidence="4" id="KW-1185">Reference proteome</keyword>
<accession>A0AAD6YF84</accession>
<evidence type="ECO:0000256" key="1">
    <source>
        <dbReference type="SAM" id="MobiDB-lite"/>
    </source>
</evidence>
<dbReference type="Proteomes" id="UP001219525">
    <property type="component" value="Unassembled WGS sequence"/>
</dbReference>
<sequence>MLAFTVIVLLYSRFLLRLAAAPMQSERSANQEQSTIILQPDIPANPNEIVGAGGQVTKNSCVLLQETIHPISPDTNEPLPAIPFPSTPLHSEVLGRRNPVRFDSTAAARARRVRSSSSSSSQTRPPGPAHDAARALAAPARRLTRRVRGGAARAVQVGARRCAARSESGDSRPALRGRAGCGEPSCCEGYAWLTVLCC</sequence>
<comment type="caution">
    <text evidence="3">The sequence shown here is derived from an EMBL/GenBank/DDBJ whole genome shotgun (WGS) entry which is preliminary data.</text>
</comment>
<name>A0AAD6YF84_9AGAR</name>
<keyword evidence="2" id="KW-0732">Signal</keyword>
<proteinExistence type="predicted"/>
<dbReference type="AlphaFoldDB" id="A0AAD6YF84"/>
<protein>
    <submittedName>
        <fullName evidence="3">Uncharacterized protein</fullName>
    </submittedName>
</protein>
<organism evidence="3 4">
    <name type="scientific">Mycena pura</name>
    <dbReference type="NCBI Taxonomy" id="153505"/>
    <lineage>
        <taxon>Eukaryota</taxon>
        <taxon>Fungi</taxon>
        <taxon>Dikarya</taxon>
        <taxon>Basidiomycota</taxon>
        <taxon>Agaricomycotina</taxon>
        <taxon>Agaricomycetes</taxon>
        <taxon>Agaricomycetidae</taxon>
        <taxon>Agaricales</taxon>
        <taxon>Marasmiineae</taxon>
        <taxon>Mycenaceae</taxon>
        <taxon>Mycena</taxon>
    </lineage>
</organism>
<dbReference type="EMBL" id="JARJCW010000015">
    <property type="protein sequence ID" value="KAJ7216475.1"/>
    <property type="molecule type" value="Genomic_DNA"/>
</dbReference>
<feature type="region of interest" description="Disordered" evidence="1">
    <location>
        <begin position="104"/>
        <end position="133"/>
    </location>
</feature>
<feature type="signal peptide" evidence="2">
    <location>
        <begin position="1"/>
        <end position="20"/>
    </location>
</feature>
<evidence type="ECO:0000313" key="3">
    <source>
        <dbReference type="EMBL" id="KAJ7216475.1"/>
    </source>
</evidence>
<reference evidence="3" key="1">
    <citation type="submission" date="2023-03" db="EMBL/GenBank/DDBJ databases">
        <title>Massive genome expansion in bonnet fungi (Mycena s.s.) driven by repeated elements and novel gene families across ecological guilds.</title>
        <authorList>
            <consortium name="Lawrence Berkeley National Laboratory"/>
            <person name="Harder C.B."/>
            <person name="Miyauchi S."/>
            <person name="Viragh M."/>
            <person name="Kuo A."/>
            <person name="Thoen E."/>
            <person name="Andreopoulos B."/>
            <person name="Lu D."/>
            <person name="Skrede I."/>
            <person name="Drula E."/>
            <person name="Henrissat B."/>
            <person name="Morin E."/>
            <person name="Kohler A."/>
            <person name="Barry K."/>
            <person name="LaButti K."/>
            <person name="Morin E."/>
            <person name="Salamov A."/>
            <person name="Lipzen A."/>
            <person name="Mereny Z."/>
            <person name="Hegedus B."/>
            <person name="Baldrian P."/>
            <person name="Stursova M."/>
            <person name="Weitz H."/>
            <person name="Taylor A."/>
            <person name="Grigoriev I.V."/>
            <person name="Nagy L.G."/>
            <person name="Martin F."/>
            <person name="Kauserud H."/>
        </authorList>
    </citation>
    <scope>NUCLEOTIDE SEQUENCE</scope>
    <source>
        <strain evidence="3">9144</strain>
    </source>
</reference>